<dbReference type="Proteomes" id="UP000267017">
    <property type="component" value="Unassembled WGS sequence"/>
</dbReference>
<evidence type="ECO:0000313" key="1">
    <source>
        <dbReference type="EMBL" id="RRJ62435.1"/>
    </source>
</evidence>
<evidence type="ECO:0000313" key="2">
    <source>
        <dbReference type="Proteomes" id="UP000267017"/>
    </source>
</evidence>
<name>A0A3P3TWC6_9BACL</name>
<sequence>MNSNRKKYEAKRQQREMKATFDSFEYLLREKLEGADQILARIDYEVSGLGVSVKMRREYVRARLIEMIADIAEKREAKKNAL</sequence>
<dbReference type="RefSeq" id="WP_128630322.1">
    <property type="nucleotide sequence ID" value="NZ_RRCN01000001.1"/>
</dbReference>
<dbReference type="EMBL" id="RRCN01000001">
    <property type="protein sequence ID" value="RRJ62435.1"/>
    <property type="molecule type" value="Genomic_DNA"/>
</dbReference>
<accession>A0A3P3TWC6</accession>
<organism evidence="1 2">
    <name type="scientific">Paenibacillus oralis</name>
    <dbReference type="NCBI Taxonomy" id="2490856"/>
    <lineage>
        <taxon>Bacteria</taxon>
        <taxon>Bacillati</taxon>
        <taxon>Bacillota</taxon>
        <taxon>Bacilli</taxon>
        <taxon>Bacillales</taxon>
        <taxon>Paenibacillaceae</taxon>
        <taxon>Paenibacillus</taxon>
    </lineage>
</organism>
<dbReference type="AlphaFoldDB" id="A0A3P3TWC6"/>
<reference evidence="1 2" key="1">
    <citation type="submission" date="2018-11" db="EMBL/GenBank/DDBJ databases">
        <title>Genome sequencing of Paenibacillus sp. KCOM 3021 (= ChDC PVNT-B20).</title>
        <authorList>
            <person name="Kook J.-K."/>
            <person name="Park S.-N."/>
            <person name="Lim Y.K."/>
        </authorList>
    </citation>
    <scope>NUCLEOTIDE SEQUENCE [LARGE SCALE GENOMIC DNA]</scope>
    <source>
        <strain evidence="1 2">KCOM 3021</strain>
    </source>
</reference>
<dbReference type="OrthoDB" id="9957243at2"/>
<comment type="caution">
    <text evidence="1">The sequence shown here is derived from an EMBL/GenBank/DDBJ whole genome shotgun (WGS) entry which is preliminary data.</text>
</comment>
<gene>
    <name evidence="1" type="ORF">EHV15_05320</name>
</gene>
<protein>
    <submittedName>
        <fullName evidence="1">Uncharacterized protein</fullName>
    </submittedName>
</protein>
<keyword evidence="2" id="KW-1185">Reference proteome</keyword>
<proteinExistence type="predicted"/>